<dbReference type="SUPFAM" id="SSF53335">
    <property type="entry name" value="S-adenosyl-L-methionine-dependent methyltransferases"/>
    <property type="match status" value="1"/>
</dbReference>
<dbReference type="GO" id="GO:0032259">
    <property type="term" value="P:methylation"/>
    <property type="evidence" value="ECO:0007669"/>
    <property type="project" value="UniProtKB-KW"/>
</dbReference>
<reference evidence="1 2" key="1">
    <citation type="submission" date="2023-11" db="EMBL/GenBank/DDBJ databases">
        <authorList>
            <person name="Panchal A.K."/>
            <person name="Meaney J.S."/>
            <person name="Karas B.J."/>
            <person name="diCenzo G.C."/>
        </authorList>
    </citation>
    <scope>NUCLEOTIDE SEQUENCE [LARGE SCALE GENOMIC DNA]</scope>
    <source>
        <strain evidence="1 2">NZP2235</strain>
    </source>
</reference>
<evidence type="ECO:0000313" key="1">
    <source>
        <dbReference type="EMBL" id="WQC00455.1"/>
    </source>
</evidence>
<dbReference type="GO" id="GO:0008168">
    <property type="term" value="F:methyltransferase activity"/>
    <property type="evidence" value="ECO:0007669"/>
    <property type="project" value="UniProtKB-KW"/>
</dbReference>
<organism evidence="1 2">
    <name type="scientific">Mesorhizobium huakuii</name>
    <dbReference type="NCBI Taxonomy" id="28104"/>
    <lineage>
        <taxon>Bacteria</taxon>
        <taxon>Pseudomonadati</taxon>
        <taxon>Pseudomonadota</taxon>
        <taxon>Alphaproteobacteria</taxon>
        <taxon>Hyphomicrobiales</taxon>
        <taxon>Phyllobacteriaceae</taxon>
        <taxon>Mesorhizobium</taxon>
    </lineage>
</organism>
<sequence>MMDFAQKPTQDGGTSCWVCGSADTMLFRQSTIGEKMTADAVAITDANYGVTAAVFRCDSCGFLQCPEISDVLALYQDMEDPGYALTAEPRALQARRLLKLVEKFRPAPARLLDVGAGIGLLIDEAEKRGFSAVGVEPSRWLAARARERGLEVVCGVLPHKDVKGPFDIVCLIDVIEHVSDPVGLLRTIREVMAPDAKLVMVTPDVKSVLARLMGRYWWHFRAAHIGYFDKTTLQRACNAAGLKPIHTERPCWYFNADYLWDRVMAYLPGRLRLKAPLILRRLTLPLNLRDSLLFVVEPHSAGNEKRPAR</sequence>
<dbReference type="Pfam" id="PF13489">
    <property type="entry name" value="Methyltransf_23"/>
    <property type="match status" value="1"/>
</dbReference>
<accession>A0ABZ0VW25</accession>
<dbReference type="RefSeq" id="WP_322415255.1">
    <property type="nucleotide sequence ID" value="NZ_CP139858.1"/>
</dbReference>
<dbReference type="PANTHER" id="PTHR43861">
    <property type="entry name" value="TRANS-ACONITATE 2-METHYLTRANSFERASE-RELATED"/>
    <property type="match status" value="1"/>
</dbReference>
<dbReference type="EMBL" id="CP139858">
    <property type="protein sequence ID" value="WQC00455.1"/>
    <property type="molecule type" value="Genomic_DNA"/>
</dbReference>
<keyword evidence="1" id="KW-0808">Transferase</keyword>
<dbReference type="Proteomes" id="UP001322481">
    <property type="component" value="Chromosome"/>
</dbReference>
<gene>
    <name evidence="1" type="ORF">U0R22_004661</name>
</gene>
<protein>
    <submittedName>
        <fullName evidence="1">Class I SAM-dependent methyltransferase</fullName>
        <ecNumber evidence="1">2.1.1.-</ecNumber>
    </submittedName>
</protein>
<keyword evidence="1" id="KW-0489">Methyltransferase</keyword>
<name>A0ABZ0VW25_9HYPH</name>
<dbReference type="EC" id="2.1.1.-" evidence="1"/>
<dbReference type="CDD" id="cd02440">
    <property type="entry name" value="AdoMet_MTases"/>
    <property type="match status" value="1"/>
</dbReference>
<evidence type="ECO:0000313" key="2">
    <source>
        <dbReference type="Proteomes" id="UP001322481"/>
    </source>
</evidence>
<keyword evidence="2" id="KW-1185">Reference proteome</keyword>
<proteinExistence type="predicted"/>
<dbReference type="Gene3D" id="3.40.50.150">
    <property type="entry name" value="Vaccinia Virus protein VP39"/>
    <property type="match status" value="1"/>
</dbReference>
<dbReference type="InterPro" id="IPR029063">
    <property type="entry name" value="SAM-dependent_MTases_sf"/>
</dbReference>